<dbReference type="AlphaFoldDB" id="B9X7J0"/>
<dbReference type="SUPFAM" id="SSF47060">
    <property type="entry name" value="S15/NS1 RNA-binding domain"/>
    <property type="match status" value="1"/>
</dbReference>
<evidence type="ECO:0000256" key="3">
    <source>
        <dbReference type="ARBA" id="ARBA00064542"/>
    </source>
</evidence>
<dbReference type="HAMAP" id="MF_01343_B">
    <property type="entry name" value="Ribosomal_uS15_B"/>
    <property type="match status" value="1"/>
</dbReference>
<dbReference type="Proteomes" id="UP000003481">
    <property type="component" value="Unassembled WGS sequence"/>
</dbReference>
<dbReference type="CDD" id="cd00353">
    <property type="entry name" value="Ribosomal_S15p_S13e"/>
    <property type="match status" value="1"/>
</dbReference>
<dbReference type="GO" id="GO:0019843">
    <property type="term" value="F:rRNA binding"/>
    <property type="evidence" value="ECO:0007669"/>
    <property type="project" value="UniProtKB-UniRule"/>
</dbReference>
<keyword evidence="4 6" id="KW-0694">RNA-binding</keyword>
<evidence type="ECO:0000313" key="8">
    <source>
        <dbReference type="Proteomes" id="UP000003481"/>
    </source>
</evidence>
<dbReference type="PROSITE" id="PS00362">
    <property type="entry name" value="RIBOSOMAL_S15"/>
    <property type="match status" value="1"/>
</dbReference>
<dbReference type="FunFam" id="1.10.287.10:FF:000002">
    <property type="entry name" value="30S ribosomal protein S15"/>
    <property type="match status" value="1"/>
</dbReference>
<evidence type="ECO:0000256" key="5">
    <source>
        <dbReference type="RuleBase" id="RU003919"/>
    </source>
</evidence>
<dbReference type="HOGENOM" id="CLU_148518_0_0_12"/>
<dbReference type="NCBIfam" id="TIGR00952">
    <property type="entry name" value="S15_bact"/>
    <property type="match status" value="1"/>
</dbReference>
<comment type="caution">
    <text evidence="7">The sequence shown here is derived from an EMBL/GenBank/DDBJ whole genome shotgun (WGS) entry which is preliminary data.</text>
</comment>
<dbReference type="Gene3D" id="6.10.250.3130">
    <property type="match status" value="1"/>
</dbReference>
<comment type="function">
    <text evidence="4">Forms an intersubunit bridge (bridge B4) with the 23S rRNA of the 50S subunit in the ribosome.</text>
</comment>
<dbReference type="PANTHER" id="PTHR23321">
    <property type="entry name" value="RIBOSOMAL PROTEIN S15, BACTERIAL AND ORGANELLAR"/>
    <property type="match status" value="1"/>
</dbReference>
<dbReference type="PANTHER" id="PTHR23321:SF26">
    <property type="entry name" value="SMALL RIBOSOMAL SUBUNIT PROTEIN US15M"/>
    <property type="match status" value="1"/>
</dbReference>
<dbReference type="eggNOG" id="COG0184">
    <property type="taxonomic scope" value="Bacteria"/>
</dbReference>
<dbReference type="STRING" id="498742.BSPA14S_0825"/>
<protein>
    <recommendedName>
        <fullName evidence="4">Small ribosomal subunit protein uS15</fullName>
    </recommendedName>
</protein>
<keyword evidence="2 4" id="KW-0687">Ribonucleoprotein</keyword>
<dbReference type="InterPro" id="IPR000589">
    <property type="entry name" value="Ribosomal_uS15"/>
</dbReference>
<comment type="function">
    <text evidence="4 6">One of the primary rRNA binding proteins, it binds directly to 16S rRNA where it helps nucleate assembly of the platform of the 30S subunit by binding and bridging several RNA helices of the 16S rRNA.</text>
</comment>
<comment type="subunit">
    <text evidence="3 4">Part of the 30S ribosomal subunit. Forms a bridge to the 50S subunit in the 70S ribosome, contacting the 23S rRNA.</text>
</comment>
<accession>B9X7J0</accession>
<dbReference type="GO" id="GO:0006412">
    <property type="term" value="P:translation"/>
    <property type="evidence" value="ECO:0007669"/>
    <property type="project" value="UniProtKB-UniRule"/>
</dbReference>
<dbReference type="Pfam" id="PF00312">
    <property type="entry name" value="Ribosomal_S15"/>
    <property type="match status" value="1"/>
</dbReference>
<dbReference type="GO" id="GO:0003735">
    <property type="term" value="F:structural constituent of ribosome"/>
    <property type="evidence" value="ECO:0007669"/>
    <property type="project" value="InterPro"/>
</dbReference>
<keyword evidence="1 4" id="KW-0689">Ribosomal protein</keyword>
<dbReference type="Gene3D" id="1.10.287.10">
    <property type="entry name" value="S15/NS1, RNA-binding"/>
    <property type="match status" value="1"/>
</dbReference>
<proteinExistence type="inferred from homology"/>
<keyword evidence="4 6" id="KW-0699">rRNA-binding</keyword>
<gene>
    <name evidence="4 7" type="primary">rpsO</name>
    <name evidence="7" type="ORF">BSPA14S_0825</name>
</gene>
<evidence type="ECO:0000313" key="7">
    <source>
        <dbReference type="EMBL" id="EEF84880.1"/>
    </source>
</evidence>
<reference evidence="7 8" key="1">
    <citation type="submission" date="2009-02" db="EMBL/GenBank/DDBJ databases">
        <authorList>
            <person name="Fraser-Liggett C.M."/>
            <person name="Mongodin E.F."/>
            <person name="Casjens B."/>
            <person name="Dunn J."/>
            <person name="Luft B."/>
            <person name="Qiu W."/>
            <person name="Schutzer S."/>
            <person name="Sebastian Y."/>
        </authorList>
    </citation>
    <scope>NUCLEOTIDE SEQUENCE [LARGE SCALE GENOMIC DNA]</scope>
    <source>
        <strain evidence="7 8">A14S</strain>
    </source>
</reference>
<organism evidence="7 8">
    <name type="scientific">Borreliella spielmanii A14S</name>
    <dbReference type="NCBI Taxonomy" id="498742"/>
    <lineage>
        <taxon>Bacteria</taxon>
        <taxon>Pseudomonadati</taxon>
        <taxon>Spirochaetota</taxon>
        <taxon>Spirochaetia</taxon>
        <taxon>Spirochaetales</taxon>
        <taxon>Borreliaceae</taxon>
        <taxon>Borreliella</taxon>
    </lineage>
</organism>
<sequence>MMIDKKQKQKIVSEFGKNDSDTGSVGVQIALITGRIKYLTEHLKINKKDHSSKRGLLKLVGQRRSLLRYYQKKDLEAYRTLISKLGLRK</sequence>
<dbReference type="InterPro" id="IPR009068">
    <property type="entry name" value="uS15_NS1_RNA-bd_sf"/>
</dbReference>
<evidence type="ECO:0000256" key="1">
    <source>
        <dbReference type="ARBA" id="ARBA00022980"/>
    </source>
</evidence>
<evidence type="ECO:0000256" key="4">
    <source>
        <dbReference type="HAMAP-Rule" id="MF_01343"/>
    </source>
</evidence>
<dbReference type="InterPro" id="IPR005290">
    <property type="entry name" value="Ribosomal_uS15_bac-type"/>
</dbReference>
<evidence type="ECO:0000256" key="6">
    <source>
        <dbReference type="RuleBase" id="RU004524"/>
    </source>
</evidence>
<comment type="similarity">
    <text evidence="4 5">Belongs to the universal ribosomal protein uS15 family.</text>
</comment>
<name>B9X7J0_9SPIR</name>
<evidence type="ECO:0000256" key="2">
    <source>
        <dbReference type="ARBA" id="ARBA00023274"/>
    </source>
</evidence>
<dbReference type="GO" id="GO:0022627">
    <property type="term" value="C:cytosolic small ribosomal subunit"/>
    <property type="evidence" value="ECO:0007669"/>
    <property type="project" value="TreeGrafter"/>
</dbReference>
<dbReference type="EMBL" id="ABKB02000001">
    <property type="protein sequence ID" value="EEF84880.1"/>
    <property type="molecule type" value="Genomic_DNA"/>
</dbReference>
<dbReference type="SMART" id="SM01387">
    <property type="entry name" value="Ribosomal_S15"/>
    <property type="match status" value="1"/>
</dbReference>